<organism evidence="1 2">
    <name type="scientific">Metapseudomonas boanensis</name>
    <dbReference type="NCBI Taxonomy" id="2822138"/>
    <lineage>
        <taxon>Bacteria</taxon>
        <taxon>Pseudomonadati</taxon>
        <taxon>Pseudomonadota</taxon>
        <taxon>Gammaproteobacteria</taxon>
        <taxon>Pseudomonadales</taxon>
        <taxon>Pseudomonadaceae</taxon>
        <taxon>Metapseudomonas</taxon>
    </lineage>
</organism>
<comment type="caution">
    <text evidence="1">The sequence shown here is derived from an EMBL/GenBank/DDBJ whole genome shotgun (WGS) entry which is preliminary data.</text>
</comment>
<accession>A0ABS5XAY5</accession>
<evidence type="ECO:0000313" key="2">
    <source>
        <dbReference type="Proteomes" id="UP001519667"/>
    </source>
</evidence>
<sequence length="67" mass="7360">MSTSTLGREKSAIAEEPLQILLKGQVSQDDRIGIFELTEKGFSIEDVVRLVESVGLFKSQARLNPPS</sequence>
<proteinExistence type="predicted"/>
<dbReference type="EMBL" id="JAGTIS010000001">
    <property type="protein sequence ID" value="MBT8764853.1"/>
    <property type="molecule type" value="Genomic_DNA"/>
</dbReference>
<evidence type="ECO:0000313" key="1">
    <source>
        <dbReference type="EMBL" id="MBT8764853.1"/>
    </source>
</evidence>
<protein>
    <submittedName>
        <fullName evidence="1">Uncharacterized protein</fullName>
    </submittedName>
</protein>
<keyword evidence="2" id="KW-1185">Reference proteome</keyword>
<name>A0ABS5XAY5_9GAMM</name>
<reference evidence="1 2" key="1">
    <citation type="submission" date="2021-04" db="EMBL/GenBank/DDBJ databases">
        <title>Pseudomonas boanensis sp. nov., a bacterium isolated from river water used for household purposes in Boane District, Mozambique.</title>
        <authorList>
            <person name="Nicklasson M."/>
            <person name="Martin-Rodriguez A.J."/>
            <person name="Thorell K."/>
            <person name="Neves L."/>
            <person name="Mussagy A."/>
            <person name="Rydberg H.A."/>
            <person name="Hernroth B."/>
            <person name="Svensson-Stadler L."/>
            <person name="Sjoling A."/>
        </authorList>
    </citation>
    <scope>NUCLEOTIDE SEQUENCE [LARGE SCALE GENOMIC DNA]</scope>
    <source>
        <strain evidence="1 2">DB1</strain>
    </source>
</reference>
<gene>
    <name evidence="1" type="ORF">J7302_01655</name>
</gene>
<dbReference type="RefSeq" id="WP_215369466.1">
    <property type="nucleotide sequence ID" value="NZ_JAGTIS010000001.1"/>
</dbReference>
<dbReference type="Proteomes" id="UP001519667">
    <property type="component" value="Unassembled WGS sequence"/>
</dbReference>